<dbReference type="EMBL" id="CM047906">
    <property type="protein sequence ID" value="KAJ0087303.1"/>
    <property type="molecule type" value="Genomic_DNA"/>
</dbReference>
<proteinExistence type="predicted"/>
<organism evidence="1 2">
    <name type="scientific">Pistacia atlantica</name>
    <dbReference type="NCBI Taxonomy" id="434234"/>
    <lineage>
        <taxon>Eukaryota</taxon>
        <taxon>Viridiplantae</taxon>
        <taxon>Streptophyta</taxon>
        <taxon>Embryophyta</taxon>
        <taxon>Tracheophyta</taxon>
        <taxon>Spermatophyta</taxon>
        <taxon>Magnoliopsida</taxon>
        <taxon>eudicotyledons</taxon>
        <taxon>Gunneridae</taxon>
        <taxon>Pentapetalae</taxon>
        <taxon>rosids</taxon>
        <taxon>malvids</taxon>
        <taxon>Sapindales</taxon>
        <taxon>Anacardiaceae</taxon>
        <taxon>Pistacia</taxon>
    </lineage>
</organism>
<gene>
    <name evidence="1" type="ORF">Patl1_09457</name>
</gene>
<comment type="caution">
    <text evidence="1">The sequence shown here is derived from an EMBL/GenBank/DDBJ whole genome shotgun (WGS) entry which is preliminary data.</text>
</comment>
<protein>
    <submittedName>
        <fullName evidence="1">Uncharacterized protein</fullName>
    </submittedName>
</protein>
<dbReference type="Proteomes" id="UP001164250">
    <property type="component" value="Chromosome 10"/>
</dbReference>
<evidence type="ECO:0000313" key="2">
    <source>
        <dbReference type="Proteomes" id="UP001164250"/>
    </source>
</evidence>
<sequence>MDSSTEDIDARHGRNAELYNALMIDENQNKVIELCSKVPDHALHILTVHDDTVLHMATYSKKSKLVLSLLEELPDNCLDKMTRQNKAGNTILHATATSDHALPVVNELLKKAPGLLGMRNNSGETALYHSARCGKTDIFHFLADKIRGYDQVSKQSFLQRGDKTTALHICVLFHHFELALQIAKDHQFLINEKDTDGLTSLQLLSLKPEAFKLKHGDGFLKKLINSVKYRCSSTRRETIEKEKPQYESAIQLAKLLIQKDTSWEDTVPIQDKRRPRIHRYGFSTNISSHEKGIREGREIVIDPPLLQAAKSGCIHIVKEILKVYPQAIGYINNQGRNILHVAIKNRQLEIFEFLKKMEIPMRQLAGKVDDEGNTMLHMVGKRRKDYVSETVEGPGFVLQAELLWYERVEEVTVPHFLNHQNNKKFTAEGLFALTHNELRLQSKEWIKRTAEGCSVNAVLISTVAFAVAYTVPGGSDEKTGFPILINHPFFVVFTISDVCALTLSLASVVTFLSILASPFRFQDFKHSLPNKLMLGFTFMFLSVTMMMVAFVATVMLMIKNKESWAKVALYTFSFIPIGIFALSYFPRYITTSTSRACKYLHEKTKQLIPRNILVPLKKICCLSNRPKPGDTTSFIP</sequence>
<reference evidence="2" key="1">
    <citation type="journal article" date="2023" name="G3 (Bethesda)">
        <title>Genome assembly and association tests identify interacting loci associated with vigor, precocity, and sex in interspecific pistachio rootstocks.</title>
        <authorList>
            <person name="Palmer W."/>
            <person name="Jacygrad E."/>
            <person name="Sagayaradj S."/>
            <person name="Cavanaugh K."/>
            <person name="Han R."/>
            <person name="Bertier L."/>
            <person name="Beede B."/>
            <person name="Kafkas S."/>
            <person name="Golino D."/>
            <person name="Preece J."/>
            <person name="Michelmore R."/>
        </authorList>
    </citation>
    <scope>NUCLEOTIDE SEQUENCE [LARGE SCALE GENOMIC DNA]</scope>
</reference>
<accession>A0ACC1AKX6</accession>
<evidence type="ECO:0000313" key="1">
    <source>
        <dbReference type="EMBL" id="KAJ0087303.1"/>
    </source>
</evidence>
<name>A0ACC1AKX6_9ROSI</name>
<keyword evidence="2" id="KW-1185">Reference proteome</keyword>